<dbReference type="InterPro" id="IPR050281">
    <property type="entry name" value="Flavin_monoamine_oxidase"/>
</dbReference>
<dbReference type="SUPFAM" id="SSF51905">
    <property type="entry name" value="FAD/NAD(P)-binding domain"/>
    <property type="match status" value="1"/>
</dbReference>
<protein>
    <submittedName>
        <fullName evidence="2">Protoporphyrinogen oxidase</fullName>
    </submittedName>
</protein>
<sequence length="443" mass="47241">MYDVIVVGGGTAGVATAYFLRDLKLDICVLEATGEVGGRSNTVDLAGASANSGALFIYRNTRTEELATELALDVVPFEPATYGIHVNGKTIVAETNEDLVARLDLTDSEKAELSEFFDSALLEYNEHTSNGVLDQDDQGLATETIADRLSGLQPGVRQIIDAALRGGAVGDPAKLSAKYALRYFASYLAREKRNRSFALGGMQAIPRAMHGHLPADTVRFDTVVTGVAFKDEQDAYEVSFTGPEGVGTLLTRHVVSTLPAPLVPTVFGDLPTWKTDALSSFDTPGSTTLNIVADIEGLSGIEDWAFIVTAGMPFDAIINPTPGRVGPNWAAGRVQFTCYGNSTGFQPGFAEDEARVADWVESFLTVAPQLRGRITGVHARTWEHCFALLGPDRAANLAELQRSVGSIHFAGDYTSETAGTHGAYTEAERVASLIRASVASSNN</sequence>
<name>A0A1H4XEH1_9NOCA</name>
<dbReference type="Proteomes" id="UP000183561">
    <property type="component" value="Unassembled WGS sequence"/>
</dbReference>
<evidence type="ECO:0000259" key="1">
    <source>
        <dbReference type="Pfam" id="PF01593"/>
    </source>
</evidence>
<dbReference type="RefSeq" id="WP_072937045.1">
    <property type="nucleotide sequence ID" value="NZ_FNSV01000005.1"/>
</dbReference>
<organism evidence="2 3">
    <name type="scientific">Rhodococcus koreensis</name>
    <dbReference type="NCBI Taxonomy" id="99653"/>
    <lineage>
        <taxon>Bacteria</taxon>
        <taxon>Bacillati</taxon>
        <taxon>Actinomycetota</taxon>
        <taxon>Actinomycetes</taxon>
        <taxon>Mycobacteriales</taxon>
        <taxon>Nocardiaceae</taxon>
        <taxon>Rhodococcus</taxon>
    </lineage>
</organism>
<dbReference type="GO" id="GO:0016491">
    <property type="term" value="F:oxidoreductase activity"/>
    <property type="evidence" value="ECO:0007669"/>
    <property type="project" value="InterPro"/>
</dbReference>
<dbReference type="InterPro" id="IPR002937">
    <property type="entry name" value="Amino_oxidase"/>
</dbReference>
<dbReference type="AlphaFoldDB" id="A0A1H4XEH1"/>
<feature type="domain" description="Amine oxidase" evidence="1">
    <location>
        <begin position="12"/>
        <end position="291"/>
    </location>
</feature>
<evidence type="ECO:0000313" key="3">
    <source>
        <dbReference type="Proteomes" id="UP000183561"/>
    </source>
</evidence>
<keyword evidence="3" id="KW-1185">Reference proteome</keyword>
<proteinExistence type="predicted"/>
<dbReference type="EMBL" id="FNSV01000005">
    <property type="protein sequence ID" value="SED04033.1"/>
    <property type="molecule type" value="Genomic_DNA"/>
</dbReference>
<evidence type="ECO:0000313" key="2">
    <source>
        <dbReference type="EMBL" id="SED04033.1"/>
    </source>
</evidence>
<gene>
    <name evidence="2" type="ORF">SAMN04490239_6535</name>
</gene>
<reference evidence="3" key="1">
    <citation type="submission" date="2016-10" db="EMBL/GenBank/DDBJ databases">
        <authorList>
            <person name="Varghese N."/>
            <person name="Submissions S."/>
        </authorList>
    </citation>
    <scope>NUCLEOTIDE SEQUENCE [LARGE SCALE GENOMIC DNA]</scope>
    <source>
        <strain evidence="3">DSM 44498</strain>
    </source>
</reference>
<accession>A0A1H4XEH1</accession>
<dbReference type="Gene3D" id="3.50.50.60">
    <property type="entry name" value="FAD/NAD(P)-binding domain"/>
    <property type="match status" value="1"/>
</dbReference>
<dbReference type="PANTHER" id="PTHR10742">
    <property type="entry name" value="FLAVIN MONOAMINE OXIDASE"/>
    <property type="match status" value="1"/>
</dbReference>
<dbReference type="InterPro" id="IPR036188">
    <property type="entry name" value="FAD/NAD-bd_sf"/>
</dbReference>
<dbReference type="PANTHER" id="PTHR10742:SF410">
    <property type="entry name" value="LYSINE-SPECIFIC HISTONE DEMETHYLASE 2"/>
    <property type="match status" value="1"/>
</dbReference>
<dbReference type="Pfam" id="PF01593">
    <property type="entry name" value="Amino_oxidase"/>
    <property type="match status" value="1"/>
</dbReference>